<protein>
    <submittedName>
        <fullName evidence="1">Uncharacterized protein</fullName>
    </submittedName>
</protein>
<evidence type="ECO:0000313" key="1">
    <source>
        <dbReference type="EMBL" id="CAE8614851.1"/>
    </source>
</evidence>
<organism evidence="1 2">
    <name type="scientific">Polarella glacialis</name>
    <name type="common">Dinoflagellate</name>
    <dbReference type="NCBI Taxonomy" id="89957"/>
    <lineage>
        <taxon>Eukaryota</taxon>
        <taxon>Sar</taxon>
        <taxon>Alveolata</taxon>
        <taxon>Dinophyceae</taxon>
        <taxon>Suessiales</taxon>
        <taxon>Suessiaceae</taxon>
        <taxon>Polarella</taxon>
    </lineage>
</organism>
<dbReference type="OrthoDB" id="10327948at2759"/>
<reference evidence="1" key="1">
    <citation type="submission" date="2021-02" db="EMBL/GenBank/DDBJ databases">
        <authorList>
            <person name="Dougan E. K."/>
            <person name="Rhodes N."/>
            <person name="Thang M."/>
            <person name="Chan C."/>
        </authorList>
    </citation>
    <scope>NUCLEOTIDE SEQUENCE</scope>
</reference>
<gene>
    <name evidence="1" type="ORF">PGLA1383_LOCUS32571</name>
</gene>
<name>A0A813FPX5_POLGL</name>
<proteinExistence type="predicted"/>
<accession>A0A813FPX5</accession>
<comment type="caution">
    <text evidence="1">The sequence shown here is derived from an EMBL/GenBank/DDBJ whole genome shotgun (WGS) entry which is preliminary data.</text>
</comment>
<sequence>MQLGRRGSALSFPFSTFPAELEERQGAAPDAWLDPSKWDRFAQDLLAKVKGAAAEHELFDGCFVGTAMNHRAARYTEIAEQPITAATAAAALRAALVQFRSQEGELYERMMASSTPGSPYPLARITAMHTYRLATVLEEMFAPEAQFFFAKNGVDISGNEIDCEWTVGAFAELAREQ</sequence>
<dbReference type="AlphaFoldDB" id="A0A813FPX5"/>
<dbReference type="EMBL" id="CAJNNV010025518">
    <property type="protein sequence ID" value="CAE8614851.1"/>
    <property type="molecule type" value="Genomic_DNA"/>
</dbReference>
<keyword evidence="2" id="KW-1185">Reference proteome</keyword>
<dbReference type="Proteomes" id="UP000654075">
    <property type="component" value="Unassembled WGS sequence"/>
</dbReference>
<evidence type="ECO:0000313" key="2">
    <source>
        <dbReference type="Proteomes" id="UP000654075"/>
    </source>
</evidence>